<reference evidence="2" key="2">
    <citation type="journal article" date="2020" name="Biotechnol. Bioeng.">
        <title>Chromosome-scale scaffolds for the Chinese hamster reference genome assembly to facilitate the study of the CHO epigenome.</title>
        <authorList>
            <person name="Hilliard W."/>
            <person name="MacDonald M."/>
            <person name="Lee K.H."/>
        </authorList>
    </citation>
    <scope>NUCLEOTIDE SEQUENCE [LARGE SCALE GENOMIC DNA]</scope>
    <source>
        <strain evidence="2">17A/GY</strain>
    </source>
</reference>
<feature type="compositionally biased region" description="Low complexity" evidence="1">
    <location>
        <begin position="138"/>
        <end position="160"/>
    </location>
</feature>
<feature type="compositionally biased region" description="Pro residues" evidence="1">
    <location>
        <begin position="199"/>
        <end position="208"/>
    </location>
</feature>
<keyword evidence="2" id="KW-1185">Reference proteome</keyword>
<reference evidence="3" key="3">
    <citation type="submission" date="2025-08" db="UniProtKB">
        <authorList>
            <consortium name="RefSeq"/>
        </authorList>
    </citation>
    <scope>IDENTIFICATION</scope>
    <source>
        <strain evidence="3">17A/GY</strain>
        <tissue evidence="3">Liver</tissue>
    </source>
</reference>
<dbReference type="Proteomes" id="UP001108280">
    <property type="component" value="Chromosome 6"/>
</dbReference>
<dbReference type="GeneID" id="118239059"/>
<evidence type="ECO:0000313" key="3">
    <source>
        <dbReference type="RefSeq" id="XP_035302277.1"/>
    </source>
</evidence>
<organism evidence="2 3">
    <name type="scientific">Cricetulus griseus</name>
    <name type="common">Chinese hamster</name>
    <name type="synonym">Cricetulus barabensis griseus</name>
    <dbReference type="NCBI Taxonomy" id="10029"/>
    <lineage>
        <taxon>Eukaryota</taxon>
        <taxon>Metazoa</taxon>
        <taxon>Chordata</taxon>
        <taxon>Craniata</taxon>
        <taxon>Vertebrata</taxon>
        <taxon>Euteleostomi</taxon>
        <taxon>Mammalia</taxon>
        <taxon>Eutheria</taxon>
        <taxon>Euarchontoglires</taxon>
        <taxon>Glires</taxon>
        <taxon>Rodentia</taxon>
        <taxon>Myomorpha</taxon>
        <taxon>Muroidea</taxon>
        <taxon>Cricetidae</taxon>
        <taxon>Cricetinae</taxon>
        <taxon>Cricetulus</taxon>
    </lineage>
</organism>
<dbReference type="AlphaFoldDB" id="A0A9J7JZI1"/>
<accession>A0A9J7JZI1</accession>
<reference evidence="2" key="1">
    <citation type="journal article" date="2018" name="Biotechnol. Bioeng.">
        <title>A reference genome of the Chinese hamster based on a hybrid assembly strategy.</title>
        <authorList>
            <person name="Rupp O."/>
            <person name="MacDonald M.L."/>
            <person name="Li S."/>
            <person name="Dhiman H."/>
            <person name="Polson S."/>
            <person name="Griep S."/>
            <person name="Heffner K."/>
            <person name="Hernandez I."/>
            <person name="Brinkrolf K."/>
            <person name="Jadhav V."/>
            <person name="Samoudi M."/>
            <person name="Hao H."/>
            <person name="Kingham B."/>
            <person name="Goesmann A."/>
            <person name="Betenbaugh M.J."/>
            <person name="Lewis N.E."/>
            <person name="Borth N."/>
            <person name="Lee K.H."/>
        </authorList>
    </citation>
    <scope>NUCLEOTIDE SEQUENCE [LARGE SCALE GENOMIC DNA]</scope>
    <source>
        <strain evidence="2">17A/GY</strain>
    </source>
</reference>
<proteinExistence type="predicted"/>
<protein>
    <submittedName>
        <fullName evidence="3">Collagen alpha-2(I) chain-like</fullName>
    </submittedName>
</protein>
<gene>
    <name evidence="3" type="primary">LOC118239059</name>
</gene>
<evidence type="ECO:0000313" key="2">
    <source>
        <dbReference type="Proteomes" id="UP001108280"/>
    </source>
</evidence>
<dbReference type="RefSeq" id="XP_035302277.1">
    <property type="nucleotide sequence ID" value="XM_035446386.1"/>
</dbReference>
<feature type="region of interest" description="Disordered" evidence="1">
    <location>
        <begin position="79"/>
        <end position="228"/>
    </location>
</feature>
<name>A0A9J7JZI1_CRIGR</name>
<sequence>MHGRQLPGPAWLHGGSSERRSDSPTDTQCGRTPTPATFWEKRGEWRRQVRWAGRAQGGGLGWGQQASRRWACTGWRAMLPRSRGPRGVGSTWEGGACTGQKTASRELRAGASGPDRGLGSCTLGLARSASQESGPGASGRARGLATASSSRGRAAAALLRVPEGREGGGPVSPASVEIAGLAGRPGHRSGPRARTPATPRSPPHPLALPRPGNDAHRRAAGGAGAAPA</sequence>
<dbReference type="KEGG" id="cge:118239059"/>
<feature type="compositionally biased region" description="Polar residues" evidence="1">
    <location>
        <begin position="24"/>
        <end position="35"/>
    </location>
</feature>
<evidence type="ECO:0000256" key="1">
    <source>
        <dbReference type="SAM" id="MobiDB-lite"/>
    </source>
</evidence>
<feature type="region of interest" description="Disordered" evidence="1">
    <location>
        <begin position="1"/>
        <end position="43"/>
    </location>
</feature>